<proteinExistence type="predicted"/>
<evidence type="ECO:0000313" key="2">
    <source>
        <dbReference type="EMBL" id="TFK51143.1"/>
    </source>
</evidence>
<dbReference type="Proteomes" id="UP000305948">
    <property type="component" value="Unassembled WGS sequence"/>
</dbReference>
<feature type="compositionally biased region" description="Polar residues" evidence="1">
    <location>
        <begin position="1"/>
        <end position="12"/>
    </location>
</feature>
<evidence type="ECO:0000313" key="3">
    <source>
        <dbReference type="Proteomes" id="UP000305948"/>
    </source>
</evidence>
<name>A0A5C3N1R2_9AGAM</name>
<dbReference type="AlphaFoldDB" id="A0A5C3N1R2"/>
<dbReference type="EMBL" id="ML213512">
    <property type="protein sequence ID" value="TFK51143.1"/>
    <property type="molecule type" value="Genomic_DNA"/>
</dbReference>
<protein>
    <submittedName>
        <fullName evidence="2">Uncharacterized protein</fullName>
    </submittedName>
</protein>
<accession>A0A5C3N1R2</accession>
<evidence type="ECO:0000256" key="1">
    <source>
        <dbReference type="SAM" id="MobiDB-lite"/>
    </source>
</evidence>
<feature type="region of interest" description="Disordered" evidence="1">
    <location>
        <begin position="1"/>
        <end position="62"/>
    </location>
</feature>
<sequence length="120" mass="12661">MSFLSNLENDISNLPDDAARGVGEGVGDVEGIPQDLNNDYNDAKRDVDDIPQDVDRGADNAAADVGDAPWKFPASSSQRVCVNSALAAFAVSSGVEAPKVQIRTAVVNFQEQWGIVAISL</sequence>
<organism evidence="2 3">
    <name type="scientific">Heliocybe sulcata</name>
    <dbReference type="NCBI Taxonomy" id="5364"/>
    <lineage>
        <taxon>Eukaryota</taxon>
        <taxon>Fungi</taxon>
        <taxon>Dikarya</taxon>
        <taxon>Basidiomycota</taxon>
        <taxon>Agaricomycotina</taxon>
        <taxon>Agaricomycetes</taxon>
        <taxon>Gloeophyllales</taxon>
        <taxon>Gloeophyllaceae</taxon>
        <taxon>Heliocybe</taxon>
    </lineage>
</organism>
<reference evidence="2 3" key="1">
    <citation type="journal article" date="2019" name="Nat. Ecol. Evol.">
        <title>Megaphylogeny resolves global patterns of mushroom evolution.</title>
        <authorList>
            <person name="Varga T."/>
            <person name="Krizsan K."/>
            <person name="Foldi C."/>
            <person name="Dima B."/>
            <person name="Sanchez-Garcia M."/>
            <person name="Sanchez-Ramirez S."/>
            <person name="Szollosi G.J."/>
            <person name="Szarkandi J.G."/>
            <person name="Papp V."/>
            <person name="Albert L."/>
            <person name="Andreopoulos W."/>
            <person name="Angelini C."/>
            <person name="Antonin V."/>
            <person name="Barry K.W."/>
            <person name="Bougher N.L."/>
            <person name="Buchanan P."/>
            <person name="Buyck B."/>
            <person name="Bense V."/>
            <person name="Catcheside P."/>
            <person name="Chovatia M."/>
            <person name="Cooper J."/>
            <person name="Damon W."/>
            <person name="Desjardin D."/>
            <person name="Finy P."/>
            <person name="Geml J."/>
            <person name="Haridas S."/>
            <person name="Hughes K."/>
            <person name="Justo A."/>
            <person name="Karasinski D."/>
            <person name="Kautmanova I."/>
            <person name="Kiss B."/>
            <person name="Kocsube S."/>
            <person name="Kotiranta H."/>
            <person name="LaButti K.M."/>
            <person name="Lechner B.E."/>
            <person name="Liimatainen K."/>
            <person name="Lipzen A."/>
            <person name="Lukacs Z."/>
            <person name="Mihaltcheva S."/>
            <person name="Morgado L.N."/>
            <person name="Niskanen T."/>
            <person name="Noordeloos M.E."/>
            <person name="Ohm R.A."/>
            <person name="Ortiz-Santana B."/>
            <person name="Ovrebo C."/>
            <person name="Racz N."/>
            <person name="Riley R."/>
            <person name="Savchenko A."/>
            <person name="Shiryaev A."/>
            <person name="Soop K."/>
            <person name="Spirin V."/>
            <person name="Szebenyi C."/>
            <person name="Tomsovsky M."/>
            <person name="Tulloss R.E."/>
            <person name="Uehling J."/>
            <person name="Grigoriev I.V."/>
            <person name="Vagvolgyi C."/>
            <person name="Papp T."/>
            <person name="Martin F.M."/>
            <person name="Miettinen O."/>
            <person name="Hibbett D.S."/>
            <person name="Nagy L.G."/>
        </authorList>
    </citation>
    <scope>NUCLEOTIDE SEQUENCE [LARGE SCALE GENOMIC DNA]</scope>
    <source>
        <strain evidence="2 3">OMC1185</strain>
    </source>
</reference>
<gene>
    <name evidence="2" type="ORF">OE88DRAFT_1645355</name>
</gene>
<feature type="compositionally biased region" description="Basic and acidic residues" evidence="1">
    <location>
        <begin position="41"/>
        <end position="58"/>
    </location>
</feature>
<keyword evidence="3" id="KW-1185">Reference proteome</keyword>